<dbReference type="InterPro" id="IPR008928">
    <property type="entry name" value="6-hairpin_glycosidase_sf"/>
</dbReference>
<organism evidence="1 2">
    <name type="scientific">Lawsonella clevelandensis</name>
    <dbReference type="NCBI Taxonomy" id="1528099"/>
    <lineage>
        <taxon>Bacteria</taxon>
        <taxon>Bacillati</taxon>
        <taxon>Actinomycetota</taxon>
        <taxon>Actinomycetes</taxon>
        <taxon>Mycobacteriales</taxon>
        <taxon>Lawsonellaceae</taxon>
        <taxon>Lawsonella</taxon>
    </lineage>
</organism>
<dbReference type="OrthoDB" id="2505409at2"/>
<dbReference type="AlphaFoldDB" id="A0A0M4N021"/>
<evidence type="ECO:0000313" key="1">
    <source>
        <dbReference type="EMBL" id="ALE19148.1"/>
    </source>
</evidence>
<dbReference type="EMBL" id="CP012390">
    <property type="protein sequence ID" value="ALE19148.1"/>
    <property type="molecule type" value="Genomic_DNA"/>
</dbReference>
<proteinExistence type="predicted"/>
<dbReference type="PATRIC" id="fig|1562462.4.peg.1142"/>
<dbReference type="InterPro" id="IPR053169">
    <property type="entry name" value="MUG_Protein"/>
</dbReference>
<dbReference type="RefSeq" id="WP_053962164.1">
    <property type="nucleotide sequence ID" value="NZ_CAJPTR010000048.1"/>
</dbReference>
<name>A0A0M4N021_9ACTN</name>
<dbReference type="PANTHER" id="PTHR47791:SF3">
    <property type="entry name" value="MEIOTICALLY UP-REGULATED GENE 191 PROTEIN"/>
    <property type="match status" value="1"/>
</dbReference>
<protein>
    <recommendedName>
        <fullName evidence="3">Fructose-bisphosphate aldolase</fullName>
    </recommendedName>
</protein>
<dbReference type="PANTHER" id="PTHR47791">
    <property type="entry name" value="MEIOTICALLY UP-REGULATED GENE 191 PROTEIN"/>
    <property type="match status" value="1"/>
</dbReference>
<evidence type="ECO:0008006" key="3">
    <source>
        <dbReference type="Google" id="ProtNLM"/>
    </source>
</evidence>
<sequence>MATSELHTAPSWARTSDWQKRAAIAEQSVLGRHLVRSFFLPFTATGMSAWPFLFRERFTGSWNFWWQAHLIGCMVDAVDRAETPRNRRLLRQLARTHYRLNGRGWRHNPYYDDLAWVAVAVQRAERRGYVLGYEKALQGVREKFEKVYNPQYAIPWRVGEDFWNTPANGPAAIFLARCGDKQGQDLAERICDWMYHSLQLKDGPYQGLYADGLRLVEGKEQRIDKIYTYCQGVAMGAEMELALRSEGVKQQEHLRRVCEIVEACERSLLSPTGVVLAGGGGDGGLFKGILMRYLADVARRMPEVEAAPGVPLWGGRLQQVQQAAARMVMRNAQAAWETAAWLPEGMLFSAKWNDLAQLPLRVVQLDKKAGRATKVDGAVGSSAIAEQDMSTQLSGWMTVEAAARLVRMGCSYGY</sequence>
<dbReference type="Proteomes" id="UP000068137">
    <property type="component" value="Chromosome"/>
</dbReference>
<dbReference type="KEGG" id="cbq:AL705_05545"/>
<dbReference type="GeneID" id="84895002"/>
<accession>A0A0M4N021</accession>
<dbReference type="GO" id="GO:0005975">
    <property type="term" value="P:carbohydrate metabolic process"/>
    <property type="evidence" value="ECO:0007669"/>
    <property type="project" value="InterPro"/>
</dbReference>
<dbReference type="Gene3D" id="1.50.10.20">
    <property type="match status" value="1"/>
</dbReference>
<dbReference type="InterPro" id="IPR005198">
    <property type="entry name" value="Glyco_hydro_76"/>
</dbReference>
<evidence type="ECO:0000313" key="2">
    <source>
        <dbReference type="Proteomes" id="UP000068137"/>
    </source>
</evidence>
<gene>
    <name evidence="1" type="ORF">AL705_05545</name>
</gene>
<reference evidence="1 2" key="1">
    <citation type="journal article" date="2015" name="Genome Announc.">
        <title>Complete Genome Sequences for Two Strains of a Novel Fastidious, Partially Acid-Fast, Gram-Positive Corynebacterineae Bacterium, Derived from Human Clinical Samples.</title>
        <authorList>
            <person name="Nicholson A.C."/>
            <person name="Bell M."/>
            <person name="Humrighouse B.W."/>
            <person name="McQuiston J.R."/>
        </authorList>
    </citation>
    <scope>NUCLEOTIDE SEQUENCE [LARGE SCALE GENOMIC DNA]</scope>
    <source>
        <strain evidence="1 2">X1698</strain>
    </source>
</reference>
<dbReference type="SUPFAM" id="SSF48208">
    <property type="entry name" value="Six-hairpin glycosidases"/>
    <property type="match status" value="1"/>
</dbReference>
<dbReference type="STRING" id="1528099.AL705_05545"/>
<dbReference type="Pfam" id="PF03663">
    <property type="entry name" value="Glyco_hydro_76"/>
    <property type="match status" value="1"/>
</dbReference>